<keyword evidence="3" id="KW-1185">Reference proteome</keyword>
<dbReference type="STRING" id="105785.A0A2J7RQH6"/>
<dbReference type="EMBL" id="NEVH01001336">
    <property type="protein sequence ID" value="PNF43091.1"/>
    <property type="molecule type" value="Genomic_DNA"/>
</dbReference>
<proteinExistence type="predicted"/>
<dbReference type="GO" id="GO:0016020">
    <property type="term" value="C:membrane"/>
    <property type="evidence" value="ECO:0007669"/>
    <property type="project" value="GOC"/>
</dbReference>
<reference evidence="2 3" key="1">
    <citation type="submission" date="2017-12" db="EMBL/GenBank/DDBJ databases">
        <title>Hemimetabolous genomes reveal molecular basis of termite eusociality.</title>
        <authorList>
            <person name="Harrison M.C."/>
            <person name="Jongepier E."/>
            <person name="Robertson H.M."/>
            <person name="Arning N."/>
            <person name="Bitard-Feildel T."/>
            <person name="Chao H."/>
            <person name="Childers C.P."/>
            <person name="Dinh H."/>
            <person name="Doddapaneni H."/>
            <person name="Dugan S."/>
            <person name="Gowin J."/>
            <person name="Greiner C."/>
            <person name="Han Y."/>
            <person name="Hu H."/>
            <person name="Hughes D.S.T."/>
            <person name="Huylmans A.-K."/>
            <person name="Kemena C."/>
            <person name="Kremer L.P.M."/>
            <person name="Lee S.L."/>
            <person name="Lopez-Ezquerra A."/>
            <person name="Mallet L."/>
            <person name="Monroy-Kuhn J.M."/>
            <person name="Moser A."/>
            <person name="Murali S.C."/>
            <person name="Muzny D.M."/>
            <person name="Otani S."/>
            <person name="Piulachs M.-D."/>
            <person name="Poelchau M."/>
            <person name="Qu J."/>
            <person name="Schaub F."/>
            <person name="Wada-Katsumata A."/>
            <person name="Worley K.C."/>
            <person name="Xie Q."/>
            <person name="Ylla G."/>
            <person name="Poulsen M."/>
            <person name="Gibbs R.A."/>
            <person name="Schal C."/>
            <person name="Richards S."/>
            <person name="Belles X."/>
            <person name="Korb J."/>
            <person name="Bornberg-Bauer E."/>
        </authorList>
    </citation>
    <scope>NUCLEOTIDE SEQUENCE [LARGE SCALE GENOMIC DNA]</scope>
    <source>
        <tissue evidence="2">Whole body</tissue>
    </source>
</reference>
<keyword evidence="1" id="KW-0472">Membrane</keyword>
<dbReference type="OrthoDB" id="409543at2759"/>
<keyword evidence="1" id="KW-1133">Transmembrane helix</keyword>
<dbReference type="PANTHER" id="PTHR12042:SF21">
    <property type="entry name" value="ALPHA1,4-GALACTOSYLTRANSFERASE 1-RELATED"/>
    <property type="match status" value="1"/>
</dbReference>
<evidence type="ECO:0000313" key="2">
    <source>
        <dbReference type="EMBL" id="PNF43091.1"/>
    </source>
</evidence>
<protein>
    <recommendedName>
        <fullName evidence="4">Alpha-1,4-N-acetylglucosaminyltransferase</fullName>
    </recommendedName>
</protein>
<evidence type="ECO:0000313" key="3">
    <source>
        <dbReference type="Proteomes" id="UP000235965"/>
    </source>
</evidence>
<dbReference type="GO" id="GO:0016758">
    <property type="term" value="F:hexosyltransferase activity"/>
    <property type="evidence" value="ECO:0007669"/>
    <property type="project" value="TreeGrafter"/>
</dbReference>
<dbReference type="PANTHER" id="PTHR12042">
    <property type="entry name" value="LACTOSYLCERAMIDE 4-ALPHA-GALACTOSYLTRANSFERASE ALPHA- 1,4-GALACTOSYLTRANSFERASE"/>
    <property type="match status" value="1"/>
</dbReference>
<feature type="transmembrane region" description="Helical" evidence="1">
    <location>
        <begin position="12"/>
        <end position="35"/>
    </location>
</feature>
<evidence type="ECO:0008006" key="4">
    <source>
        <dbReference type="Google" id="ProtNLM"/>
    </source>
</evidence>
<organism evidence="2 3">
    <name type="scientific">Cryptotermes secundus</name>
    <dbReference type="NCBI Taxonomy" id="105785"/>
    <lineage>
        <taxon>Eukaryota</taxon>
        <taxon>Metazoa</taxon>
        <taxon>Ecdysozoa</taxon>
        <taxon>Arthropoda</taxon>
        <taxon>Hexapoda</taxon>
        <taxon>Insecta</taxon>
        <taxon>Pterygota</taxon>
        <taxon>Neoptera</taxon>
        <taxon>Polyneoptera</taxon>
        <taxon>Dictyoptera</taxon>
        <taxon>Blattodea</taxon>
        <taxon>Blattoidea</taxon>
        <taxon>Termitoidae</taxon>
        <taxon>Kalotermitidae</taxon>
        <taxon>Cryptotermitinae</taxon>
        <taxon>Cryptotermes</taxon>
    </lineage>
</organism>
<gene>
    <name evidence="2" type="ORF">B7P43_G02296</name>
</gene>
<comment type="caution">
    <text evidence="2">The sequence shown here is derived from an EMBL/GenBank/DDBJ whole genome shotgun (WGS) entry which is preliminary data.</text>
</comment>
<name>A0A2J7RQH6_9NEOP</name>
<keyword evidence="1" id="KW-0812">Transmembrane</keyword>
<sequence>MILGRWPEDIAVICTYFAIGITLTVITALSLLLIFTKNNTSHEMVTKTGSNVLELETRCDYEHTVDETLNKLRRIRRRNNVNFFGFQHTSSFETEGNDNSDEDLPTLTEHKVFLVTTDDFSSSHKLCAVESAARIMSDYDLYVIIISLNNTDINIVPDKRFDELQNTYSKLKVFRIKGDRYFYDSPMRDILHESNFSLSLTVFAARVLTLWRYGGITYDLDLITLNNTCIRTYPIPEDANIMISRDGGAVMSAGNKCHPFLYNLMTSMTSLYGERRGPYDLCSKDVLRYGLRKFCYNGNKKTRLGTRPDRRYSKNCDGISAIPHSMICSEDRESTSKCIWSSNNAKNRHFLKNLCPVSYRQTPEEILRGHVIAIYENKYIFFH</sequence>
<dbReference type="Proteomes" id="UP000235965">
    <property type="component" value="Unassembled WGS sequence"/>
</dbReference>
<dbReference type="GO" id="GO:0006688">
    <property type="term" value="P:glycosphingolipid biosynthetic process"/>
    <property type="evidence" value="ECO:0007669"/>
    <property type="project" value="TreeGrafter"/>
</dbReference>
<accession>A0A2J7RQH6</accession>
<dbReference type="AlphaFoldDB" id="A0A2J7RQH6"/>
<evidence type="ECO:0000256" key="1">
    <source>
        <dbReference type="SAM" id="Phobius"/>
    </source>
</evidence>
<dbReference type="InParanoid" id="A0A2J7RQH6"/>
<dbReference type="InterPro" id="IPR051981">
    <property type="entry name" value="Glycosyltransf_32"/>
</dbReference>